<name>A0A067QPT7_ZOONE</name>
<dbReference type="AlphaFoldDB" id="A0A067QPT7"/>
<evidence type="ECO:0000256" key="1">
    <source>
        <dbReference type="SAM" id="Phobius"/>
    </source>
</evidence>
<accession>A0A067QPT7</accession>
<evidence type="ECO:0000313" key="3">
    <source>
        <dbReference type="Proteomes" id="UP000027135"/>
    </source>
</evidence>
<reference evidence="2 3" key="1">
    <citation type="journal article" date="2014" name="Nat. Commun.">
        <title>Molecular traces of alternative social organization in a termite genome.</title>
        <authorList>
            <person name="Terrapon N."/>
            <person name="Li C."/>
            <person name="Robertson H.M."/>
            <person name="Ji L."/>
            <person name="Meng X."/>
            <person name="Booth W."/>
            <person name="Chen Z."/>
            <person name="Childers C.P."/>
            <person name="Glastad K.M."/>
            <person name="Gokhale K."/>
            <person name="Gowin J."/>
            <person name="Gronenberg W."/>
            <person name="Hermansen R.A."/>
            <person name="Hu H."/>
            <person name="Hunt B.G."/>
            <person name="Huylmans A.K."/>
            <person name="Khalil S.M."/>
            <person name="Mitchell R.D."/>
            <person name="Munoz-Torres M.C."/>
            <person name="Mustard J.A."/>
            <person name="Pan H."/>
            <person name="Reese J.T."/>
            <person name="Scharf M.E."/>
            <person name="Sun F."/>
            <person name="Vogel H."/>
            <person name="Xiao J."/>
            <person name="Yang W."/>
            <person name="Yang Z."/>
            <person name="Yang Z."/>
            <person name="Zhou J."/>
            <person name="Zhu J."/>
            <person name="Brent C.S."/>
            <person name="Elsik C.G."/>
            <person name="Goodisman M.A."/>
            <person name="Liberles D.A."/>
            <person name="Roe R.M."/>
            <person name="Vargo E.L."/>
            <person name="Vilcinskas A."/>
            <person name="Wang J."/>
            <person name="Bornberg-Bauer E."/>
            <person name="Korb J."/>
            <person name="Zhang G."/>
            <person name="Liebig J."/>
        </authorList>
    </citation>
    <scope>NUCLEOTIDE SEQUENCE [LARGE SCALE GENOMIC DNA]</scope>
    <source>
        <tissue evidence="2">Whole organism</tissue>
    </source>
</reference>
<organism evidence="2 3">
    <name type="scientific">Zootermopsis nevadensis</name>
    <name type="common">Dampwood termite</name>
    <dbReference type="NCBI Taxonomy" id="136037"/>
    <lineage>
        <taxon>Eukaryota</taxon>
        <taxon>Metazoa</taxon>
        <taxon>Ecdysozoa</taxon>
        <taxon>Arthropoda</taxon>
        <taxon>Hexapoda</taxon>
        <taxon>Insecta</taxon>
        <taxon>Pterygota</taxon>
        <taxon>Neoptera</taxon>
        <taxon>Polyneoptera</taxon>
        <taxon>Dictyoptera</taxon>
        <taxon>Blattodea</taxon>
        <taxon>Blattoidea</taxon>
        <taxon>Termitoidae</taxon>
        <taxon>Termopsidae</taxon>
        <taxon>Zootermopsis</taxon>
    </lineage>
</organism>
<dbReference type="InParanoid" id="A0A067QPT7"/>
<gene>
    <name evidence="2" type="ORF">L798_05785</name>
</gene>
<keyword evidence="1" id="KW-0812">Transmembrane</keyword>
<dbReference type="Proteomes" id="UP000027135">
    <property type="component" value="Unassembled WGS sequence"/>
</dbReference>
<keyword evidence="3" id="KW-1185">Reference proteome</keyword>
<keyword evidence="1" id="KW-0472">Membrane</keyword>
<protein>
    <submittedName>
        <fullName evidence="2">Uncharacterized protein</fullName>
    </submittedName>
</protein>
<evidence type="ECO:0000313" key="2">
    <source>
        <dbReference type="EMBL" id="KDQ96190.1"/>
    </source>
</evidence>
<sequence>MLLFTGIDSALSYLSGGPVALARPGRRREQQIPGLLYADKLYVVPSHSDVSPSEDQVTHSSSPVSFKLNNRSVSLLSHRFFFSAWVLYSLAVSTVFQAFMTSSWWILGLRSRSRMWKTFLVRESVASGKKC</sequence>
<dbReference type="EMBL" id="KK853698">
    <property type="protein sequence ID" value="KDQ96190.1"/>
    <property type="molecule type" value="Genomic_DNA"/>
</dbReference>
<proteinExistence type="predicted"/>
<feature type="transmembrane region" description="Helical" evidence="1">
    <location>
        <begin position="85"/>
        <end position="107"/>
    </location>
</feature>
<keyword evidence="1" id="KW-1133">Transmembrane helix</keyword>